<reference evidence="3 4" key="1">
    <citation type="submission" date="2023-12" db="EMBL/GenBank/DDBJ databases">
        <title>Novel species of the genus Arcicella isolated from rivers.</title>
        <authorList>
            <person name="Lu H."/>
        </authorList>
    </citation>
    <scope>NUCLEOTIDE SEQUENCE [LARGE SCALE GENOMIC DNA]</scope>
    <source>
        <strain evidence="3 4">LMG 21963</strain>
    </source>
</reference>
<dbReference type="InterPro" id="IPR015947">
    <property type="entry name" value="PUA-like_sf"/>
</dbReference>
<dbReference type="SUPFAM" id="SSF88697">
    <property type="entry name" value="PUA domain-like"/>
    <property type="match status" value="1"/>
</dbReference>
<dbReference type="EMBL" id="JAYFUL010000019">
    <property type="protein sequence ID" value="MEA5258658.1"/>
    <property type="molecule type" value="Genomic_DNA"/>
</dbReference>
<sequence>MAETKYWIIVASKDHVQNGIAEGIAQACHGKSSPLRRMRPYDYIIYYSGKLIMGQDDKCQEFTAIGQVKDEEVYQYQMSPEFCPFRRNIHFFESKAVSILPLINDLQFIQNKKSWGYPLRFGFLEINKHDFDLIASQMLENEYVPTSASVTLT</sequence>
<gene>
    <name evidence="3" type="ORF">VB264_12750</name>
</gene>
<dbReference type="RefSeq" id="WP_323249920.1">
    <property type="nucleotide sequence ID" value="NZ_JAYFUL010000019.1"/>
</dbReference>
<evidence type="ECO:0000313" key="3">
    <source>
        <dbReference type="EMBL" id="MEA5258658.1"/>
    </source>
</evidence>
<evidence type="ECO:0000259" key="2">
    <source>
        <dbReference type="Pfam" id="PF01878"/>
    </source>
</evidence>
<dbReference type="InterPro" id="IPR002740">
    <property type="entry name" value="EVE_domain"/>
</dbReference>
<comment type="caution">
    <text evidence="3">The sequence shown here is derived from an EMBL/GenBank/DDBJ whole genome shotgun (WGS) entry which is preliminary data.</text>
</comment>
<comment type="similarity">
    <text evidence="1">Belongs to the UPF0310 family.</text>
</comment>
<name>A0ABU5QNL3_9BACT</name>
<keyword evidence="4" id="KW-1185">Reference proteome</keyword>
<dbReference type="Proteomes" id="UP001304671">
    <property type="component" value="Unassembled WGS sequence"/>
</dbReference>
<dbReference type="CDD" id="cd21132">
    <property type="entry name" value="EVE-like"/>
    <property type="match status" value="1"/>
</dbReference>
<evidence type="ECO:0000256" key="1">
    <source>
        <dbReference type="HAMAP-Rule" id="MF_00771"/>
    </source>
</evidence>
<protein>
    <recommendedName>
        <fullName evidence="1">UPF0310 protein VB264_12750</fullName>
    </recommendedName>
</protein>
<dbReference type="Gene3D" id="3.10.590.10">
    <property type="entry name" value="ph1033 like domains"/>
    <property type="match status" value="1"/>
</dbReference>
<proteinExistence type="inferred from homology"/>
<dbReference type="Pfam" id="PF01878">
    <property type="entry name" value="EVE"/>
    <property type="match status" value="1"/>
</dbReference>
<dbReference type="NCBIfam" id="NF002616">
    <property type="entry name" value="PRK02268.1-2"/>
    <property type="match status" value="1"/>
</dbReference>
<evidence type="ECO:0000313" key="4">
    <source>
        <dbReference type="Proteomes" id="UP001304671"/>
    </source>
</evidence>
<dbReference type="InterPro" id="IPR022996">
    <property type="entry name" value="UPF0310"/>
</dbReference>
<feature type="domain" description="EVE" evidence="2">
    <location>
        <begin position="5"/>
        <end position="136"/>
    </location>
</feature>
<dbReference type="HAMAP" id="MF_00771">
    <property type="entry name" value="UPF0310"/>
    <property type="match status" value="1"/>
</dbReference>
<accession>A0ABU5QNL3</accession>
<organism evidence="3 4">
    <name type="scientific">Arcicella aquatica</name>
    <dbReference type="NCBI Taxonomy" id="217141"/>
    <lineage>
        <taxon>Bacteria</taxon>
        <taxon>Pseudomonadati</taxon>
        <taxon>Bacteroidota</taxon>
        <taxon>Cytophagia</taxon>
        <taxon>Cytophagales</taxon>
        <taxon>Flectobacillaceae</taxon>
        <taxon>Arcicella</taxon>
    </lineage>
</organism>